<dbReference type="EMBL" id="PDUD01000011">
    <property type="protein sequence ID" value="PHN07070.1"/>
    <property type="molecule type" value="Genomic_DNA"/>
</dbReference>
<name>A0A2D0NFA9_FLAN2</name>
<dbReference type="RefSeq" id="WP_099149406.1">
    <property type="nucleotide sequence ID" value="NZ_PDUD01000011.1"/>
</dbReference>
<dbReference type="Proteomes" id="UP000223913">
    <property type="component" value="Unassembled WGS sequence"/>
</dbReference>
<evidence type="ECO:0000313" key="2">
    <source>
        <dbReference type="Proteomes" id="UP000223913"/>
    </source>
</evidence>
<sequence>MVQSSDIIQQMKQQTRTWEDAQDRRAIFLECYTLMTGNMLRAIDDRRFRDCTWAKQLLLRFADYYFVALDAYGCTDKECVTVWTFAHDCSCGKDLHVLQHLLLGINAHINYDLVLSLVDLLDPEWNNLSDAERQDRYHDHCLVNEIIAATIDTVQDDVVERYDPRMDIIDRLFGRLDERLLSSLITHWRQQVWDKAMRFLETNSEQREPLRRELEESVMKKARWILLTRS</sequence>
<evidence type="ECO:0000313" key="1">
    <source>
        <dbReference type="EMBL" id="PHN07070.1"/>
    </source>
</evidence>
<dbReference type="OrthoDB" id="583431at2"/>
<comment type="caution">
    <text evidence="1">The sequence shown here is derived from an EMBL/GenBank/DDBJ whole genome shotgun (WGS) entry which is preliminary data.</text>
</comment>
<organism evidence="1 2">
    <name type="scientific">Flavilitoribacter nigricans (strain ATCC 23147 / DSM 23189 / NBRC 102662 / NCIMB 1420 / SS-2)</name>
    <name type="common">Lewinella nigricans</name>
    <dbReference type="NCBI Taxonomy" id="1122177"/>
    <lineage>
        <taxon>Bacteria</taxon>
        <taxon>Pseudomonadati</taxon>
        <taxon>Bacteroidota</taxon>
        <taxon>Saprospiria</taxon>
        <taxon>Saprospirales</taxon>
        <taxon>Lewinellaceae</taxon>
        <taxon>Flavilitoribacter</taxon>
    </lineage>
</organism>
<dbReference type="Pfam" id="PF19458">
    <property type="entry name" value="DUF5995"/>
    <property type="match status" value="1"/>
</dbReference>
<reference evidence="1 2" key="1">
    <citation type="submission" date="2017-10" db="EMBL/GenBank/DDBJ databases">
        <title>The draft genome sequence of Lewinella nigricans NBRC 102662.</title>
        <authorList>
            <person name="Wang K."/>
        </authorList>
    </citation>
    <scope>NUCLEOTIDE SEQUENCE [LARGE SCALE GENOMIC DNA]</scope>
    <source>
        <strain evidence="1 2">NBRC 102662</strain>
    </source>
</reference>
<dbReference type="InterPro" id="IPR046037">
    <property type="entry name" value="DUF5995"/>
</dbReference>
<proteinExistence type="predicted"/>
<keyword evidence="2" id="KW-1185">Reference proteome</keyword>
<accession>A0A2D0NFA9</accession>
<dbReference type="AlphaFoldDB" id="A0A2D0NFA9"/>
<gene>
    <name evidence="1" type="ORF">CRP01_07510</name>
</gene>
<protein>
    <submittedName>
        <fullName evidence="1">Uncharacterized protein</fullName>
    </submittedName>
</protein>